<feature type="compositionally biased region" description="Polar residues" evidence="5">
    <location>
        <begin position="847"/>
        <end position="861"/>
    </location>
</feature>
<dbReference type="InterPro" id="IPR001452">
    <property type="entry name" value="SH3_domain"/>
</dbReference>
<organism evidence="9 10">
    <name type="scientific">Drosophila arizonae</name>
    <name type="common">Fruit fly</name>
    <dbReference type="NCBI Taxonomy" id="7263"/>
    <lineage>
        <taxon>Eukaryota</taxon>
        <taxon>Metazoa</taxon>
        <taxon>Ecdysozoa</taxon>
        <taxon>Arthropoda</taxon>
        <taxon>Hexapoda</taxon>
        <taxon>Insecta</taxon>
        <taxon>Pterygota</taxon>
        <taxon>Neoptera</taxon>
        <taxon>Endopterygota</taxon>
        <taxon>Diptera</taxon>
        <taxon>Brachycera</taxon>
        <taxon>Muscomorpha</taxon>
        <taxon>Ephydroidea</taxon>
        <taxon>Drosophilidae</taxon>
        <taxon>Drosophila</taxon>
    </lineage>
</organism>
<reference evidence="9" key="1">
    <citation type="journal article" date="1997" name="Nucleic Acids Res.">
        <title>tRNAscan-SE: a program for improved detection of transfer RNA genes in genomic sequence.</title>
        <authorList>
            <person name="Lowe T.M."/>
            <person name="Eddy S.R."/>
        </authorList>
    </citation>
    <scope>NUCLEOTIDE SEQUENCE [LARGE SCALE GENOMIC DNA]</scope>
</reference>
<sequence length="1078" mass="118375">MGGGKDIRRGLEPLEFEECIVDSPEFRDNLNRHEKELDHTSQQIKRIIKEVKDLMSAAKVLSTRMKQLAILLNDFNFECIGTAQTDDENVICESLKRFGAIIGTIEDEREKMLTLADKHIIESLEDFRKKQIGGVKENKKKFDKKTEKFCQSQERFLNMSTKKPENTIQEADASLGMHEREYIQESLSYVLRIQEVQERIKFEFVEILLAFISGWLVFYHTAHEQAEDHRDYLQDLRHKVQKTRENFEEAREKVTELKTKYMEKRTKSEEIFTKRGYLFLMEKSSLLKISLLEPFKATWTKYYCTFKKQKREFTMLQFNQMNHSFTRPEAREDEKLTLFSCQRRASEFEKRFCFDLTFKERPGIVYTFQALSEKDHRSWLSAMDGTEPTYLVPGKMKATEAYQLDETGFMFVRRCIQILEGRGLEDEGIYRKSGVGTKINKLLSLGMERKENEDVFTDDKYRDLMESNTIASALKMYLRNLNEPLMTYHYHSGFIEAAKKESLNQRVNEVHKLVYKLPQPNFEMLDMVIRHLTEVSRKYEKNKMSVFNLGVVFGPTLLRPLEETVAAILDIKFNNIVINILIENYERIFKNDPSTGVATAVNAAVSAANLHPSSSSPPTRMPRASQVGKAASTGGGGGGGSVGRSSLYSPEQKVYRVLAKSNYPDPTMSSSLQNIPNGMIYAHGPASASNSTPPGGVTSSGSSSNTNGGGGGGGGGSSLTVVSAHATNGARPAQMGSMKNLHAMTQSELGGRRSGSSGTDAAAAVYGILGGGGGPSTNGGAALQAHHATPATASSNLRHADYLMATATPVPQSASSSHIYTNASSNRLSLNDVSPPTATMRKERHLQTSGSSSAVIGSGPQQHPPVQRSHFAYSQAKHYSPVAAASTSSSNESVCDSLSSNNGLIGVGVGGGSGGAALITGGGGSSANVTRLLNARSSIDYPPITSQTSSLSTLLGSTCDDIVTATAAPSMIGGSGMGSLTGPGNGSGSTNESADYAPTKMHRNRDINQIKRDLSAGTARVRTLYACMGESEGELSFEPNQIITNVRFSHEPGWLQGTLNGKTGLIPENYVEHLKPYH</sequence>
<evidence type="ECO:0000256" key="3">
    <source>
        <dbReference type="PROSITE-ProRule" id="PRU00192"/>
    </source>
</evidence>
<feature type="compositionally biased region" description="Gly residues" evidence="5">
    <location>
        <begin position="633"/>
        <end position="642"/>
    </location>
</feature>
<dbReference type="Pfam" id="PF16746">
    <property type="entry name" value="BAR_3"/>
    <property type="match status" value="1"/>
</dbReference>
<keyword evidence="4" id="KW-0175">Coiled coil</keyword>
<keyword evidence="9" id="KW-1185">Reference proteome</keyword>
<dbReference type="PROSITE" id="PS50003">
    <property type="entry name" value="PH_DOMAIN"/>
    <property type="match status" value="1"/>
</dbReference>
<evidence type="ECO:0000259" key="6">
    <source>
        <dbReference type="PROSITE" id="PS50002"/>
    </source>
</evidence>
<evidence type="ECO:0000313" key="9">
    <source>
        <dbReference type="Proteomes" id="UP000694904"/>
    </source>
</evidence>
<dbReference type="InterPro" id="IPR047225">
    <property type="entry name" value="PH_GRAF"/>
</dbReference>
<dbReference type="InterPro" id="IPR036028">
    <property type="entry name" value="SH3-like_dom_sf"/>
</dbReference>
<dbReference type="PANTHER" id="PTHR12552:SF1">
    <property type="entry name" value="RHO GTPASE-ACTIVATING PROTEIN GRAF"/>
    <property type="match status" value="1"/>
</dbReference>
<evidence type="ECO:0000313" key="10">
    <source>
        <dbReference type="RefSeq" id="XP_017869831.1"/>
    </source>
</evidence>
<feature type="compositionally biased region" description="Gly residues" evidence="5">
    <location>
        <begin position="973"/>
        <end position="987"/>
    </location>
</feature>
<dbReference type="SUPFAM" id="SSF48350">
    <property type="entry name" value="GTPase activation domain, GAP"/>
    <property type="match status" value="1"/>
</dbReference>
<evidence type="ECO:0000259" key="8">
    <source>
        <dbReference type="PROSITE" id="PS50238"/>
    </source>
</evidence>
<dbReference type="InterPro" id="IPR004148">
    <property type="entry name" value="BAR_dom"/>
</dbReference>
<dbReference type="Pfam" id="PF00620">
    <property type="entry name" value="RhoGAP"/>
    <property type="match status" value="1"/>
</dbReference>
<dbReference type="GeneID" id="108618365"/>
<dbReference type="CDD" id="cd01249">
    <property type="entry name" value="BAR-PH_GRAF_family"/>
    <property type="match status" value="1"/>
</dbReference>
<dbReference type="Gene3D" id="1.20.1270.60">
    <property type="entry name" value="Arfaptin homology (AH) domain/BAR domain"/>
    <property type="match status" value="1"/>
</dbReference>
<dbReference type="Gene3D" id="1.10.555.10">
    <property type="entry name" value="Rho GTPase activation protein"/>
    <property type="match status" value="1"/>
</dbReference>
<gene>
    <name evidence="10" type="primary">LOC108618365</name>
</gene>
<dbReference type="InterPro" id="IPR008936">
    <property type="entry name" value="Rho_GTPase_activation_prot"/>
</dbReference>
<feature type="domain" description="Rho-GAP" evidence="8">
    <location>
        <begin position="402"/>
        <end position="589"/>
    </location>
</feature>
<evidence type="ECO:0000256" key="2">
    <source>
        <dbReference type="ARBA" id="ARBA00022468"/>
    </source>
</evidence>
<reference evidence="9" key="2">
    <citation type="journal article" date="2016" name="G3 (Bethesda)">
        <title>Genome Evolution in Three Species of Cactophilic Drosophila.</title>
        <authorList>
            <person name="Sanchez-Flores A."/>
            <person name="Penazola F."/>
            <person name="Carpinteyro-Ponce J."/>
            <person name="Nazario-Yepiz N."/>
            <person name="Abreu-Goodger C."/>
            <person name="Machado C.A."/>
            <person name="Markow T.A."/>
        </authorList>
    </citation>
    <scope>NUCLEOTIDE SEQUENCE [LARGE SCALE GENOMIC DNA]</scope>
</reference>
<feature type="domain" description="PH" evidence="7">
    <location>
        <begin position="271"/>
        <end position="388"/>
    </location>
</feature>
<dbReference type="InterPro" id="IPR027267">
    <property type="entry name" value="AH/BAR_dom_sf"/>
</dbReference>
<protein>
    <submittedName>
        <fullName evidence="10">Rho GTPase-activating protein 26 isoform X1</fullName>
    </submittedName>
</protein>
<dbReference type="Gene3D" id="2.30.29.30">
    <property type="entry name" value="Pleckstrin-homology domain (PH domain)/Phosphotyrosine-binding domain (PTB)"/>
    <property type="match status" value="1"/>
</dbReference>
<dbReference type="InterPro" id="IPR011993">
    <property type="entry name" value="PH-like_dom_sf"/>
</dbReference>
<evidence type="ECO:0000256" key="5">
    <source>
        <dbReference type="SAM" id="MobiDB-lite"/>
    </source>
</evidence>
<feature type="coiled-coil region" evidence="4">
    <location>
        <begin position="226"/>
        <end position="267"/>
    </location>
</feature>
<feature type="region of interest" description="Disordered" evidence="5">
    <location>
        <begin position="827"/>
        <end position="867"/>
    </location>
</feature>
<dbReference type="Proteomes" id="UP000694904">
    <property type="component" value="Chromosome X"/>
</dbReference>
<dbReference type="PROSITE" id="PS50238">
    <property type="entry name" value="RHOGAP"/>
    <property type="match status" value="1"/>
</dbReference>
<feature type="region of interest" description="Disordered" evidence="5">
    <location>
        <begin position="609"/>
        <end position="646"/>
    </location>
</feature>
<dbReference type="Pfam" id="PF14604">
    <property type="entry name" value="SH3_9"/>
    <property type="match status" value="1"/>
</dbReference>
<keyword evidence="2" id="KW-0343">GTPase activation</keyword>
<feature type="domain" description="SH3" evidence="6">
    <location>
        <begin position="1016"/>
        <end position="1076"/>
    </location>
</feature>
<dbReference type="Gene3D" id="2.30.30.40">
    <property type="entry name" value="SH3 Domains"/>
    <property type="match status" value="1"/>
</dbReference>
<dbReference type="InterPro" id="IPR001849">
    <property type="entry name" value="PH_domain"/>
</dbReference>
<proteinExistence type="predicted"/>
<dbReference type="InterPro" id="IPR000198">
    <property type="entry name" value="RhoGAP_dom"/>
</dbReference>
<dbReference type="PANTHER" id="PTHR12552">
    <property type="entry name" value="OLIGOPHRENIN 1"/>
    <property type="match status" value="1"/>
</dbReference>
<dbReference type="SUPFAM" id="SSF50729">
    <property type="entry name" value="PH domain-like"/>
    <property type="match status" value="1"/>
</dbReference>
<accession>A0ABM1PRJ5</accession>
<evidence type="ECO:0000256" key="1">
    <source>
        <dbReference type="ARBA" id="ARBA00022443"/>
    </source>
</evidence>
<feature type="region of interest" description="Disordered" evidence="5">
    <location>
        <begin position="973"/>
        <end position="997"/>
    </location>
</feature>
<dbReference type="CDD" id="cd07602">
    <property type="entry name" value="BAR_RhoGAP_OPHN1-like"/>
    <property type="match status" value="1"/>
</dbReference>
<keyword evidence="1 3" id="KW-0728">SH3 domain</keyword>
<feature type="region of interest" description="Disordered" evidence="5">
    <location>
        <begin position="683"/>
        <end position="721"/>
    </location>
</feature>
<feature type="compositionally biased region" description="Gly residues" evidence="5">
    <location>
        <begin position="707"/>
        <end position="717"/>
    </location>
</feature>
<feature type="compositionally biased region" description="Low complexity" evidence="5">
    <location>
        <begin position="689"/>
        <end position="706"/>
    </location>
</feature>
<evidence type="ECO:0000256" key="4">
    <source>
        <dbReference type="SAM" id="Coils"/>
    </source>
</evidence>
<reference evidence="10" key="3">
    <citation type="submission" date="2025-08" db="UniProtKB">
        <authorList>
            <consortium name="RefSeq"/>
        </authorList>
    </citation>
    <scope>IDENTIFICATION</scope>
    <source>
        <tissue evidence="10">Whole organism</tissue>
    </source>
</reference>
<dbReference type="SMART" id="SM00326">
    <property type="entry name" value="SH3"/>
    <property type="match status" value="1"/>
</dbReference>
<dbReference type="CDD" id="cd11882">
    <property type="entry name" value="SH3_GRAF-like"/>
    <property type="match status" value="1"/>
</dbReference>
<feature type="compositionally biased region" description="Low complexity" evidence="5">
    <location>
        <begin position="609"/>
        <end position="618"/>
    </location>
</feature>
<dbReference type="PROSITE" id="PS50002">
    <property type="entry name" value="SH3"/>
    <property type="match status" value="1"/>
</dbReference>
<dbReference type="RefSeq" id="XP_017869831.1">
    <property type="nucleotide sequence ID" value="XM_018014342.1"/>
</dbReference>
<dbReference type="InterPro" id="IPR047234">
    <property type="entry name" value="GRAF_fam"/>
</dbReference>
<dbReference type="SMART" id="SM00324">
    <property type="entry name" value="RhoGAP"/>
    <property type="match status" value="1"/>
</dbReference>
<name>A0ABM1PRJ5_DROAR</name>
<feature type="compositionally biased region" description="Polar residues" evidence="5">
    <location>
        <begin position="827"/>
        <end position="837"/>
    </location>
</feature>
<dbReference type="SMART" id="SM00233">
    <property type="entry name" value="PH"/>
    <property type="match status" value="1"/>
</dbReference>
<dbReference type="SUPFAM" id="SSF50044">
    <property type="entry name" value="SH3-domain"/>
    <property type="match status" value="1"/>
</dbReference>
<dbReference type="Pfam" id="PF00169">
    <property type="entry name" value="PH"/>
    <property type="match status" value="1"/>
</dbReference>
<evidence type="ECO:0000259" key="7">
    <source>
        <dbReference type="PROSITE" id="PS50003"/>
    </source>
</evidence>
<dbReference type="SUPFAM" id="SSF103657">
    <property type="entry name" value="BAR/IMD domain-like"/>
    <property type="match status" value="1"/>
</dbReference>